<keyword evidence="2 4" id="KW-0963">Cytoplasm</keyword>
<dbReference type="Pfam" id="PF03927">
    <property type="entry name" value="NapD"/>
    <property type="match status" value="1"/>
</dbReference>
<evidence type="ECO:0000256" key="4">
    <source>
        <dbReference type="HAMAP-Rule" id="MF_02200"/>
    </source>
</evidence>
<dbReference type="InterPro" id="IPR005623">
    <property type="entry name" value="Chaperone_NapD_NO3_reduct"/>
</dbReference>
<dbReference type="HAMAP" id="MF_02200">
    <property type="entry name" value="NapD"/>
    <property type="match status" value="1"/>
</dbReference>
<comment type="subcellular location">
    <subcellularLocation>
        <location evidence="1 4">Cytoplasm</location>
    </subcellularLocation>
</comment>
<keyword evidence="3 4" id="KW-0143">Chaperone</keyword>
<evidence type="ECO:0000313" key="6">
    <source>
        <dbReference type="Proteomes" id="UP001057498"/>
    </source>
</evidence>
<dbReference type="PANTHER" id="PTHR38603">
    <property type="entry name" value="CHAPERONE NAPD"/>
    <property type="match status" value="1"/>
</dbReference>
<keyword evidence="6" id="KW-1185">Reference proteome</keyword>
<accession>A0ABM7YST1</accession>
<evidence type="ECO:0000313" key="5">
    <source>
        <dbReference type="EMBL" id="BDI07666.1"/>
    </source>
</evidence>
<dbReference type="EMBL" id="AP025730">
    <property type="protein sequence ID" value="BDI07666.1"/>
    <property type="molecule type" value="Genomic_DNA"/>
</dbReference>
<gene>
    <name evidence="4 5" type="primary">napD</name>
    <name evidence="5" type="ORF">CATMQ487_46360</name>
</gene>
<dbReference type="PANTHER" id="PTHR38603:SF1">
    <property type="entry name" value="CHAPERONE NAPD"/>
    <property type="match status" value="1"/>
</dbReference>
<evidence type="ECO:0000256" key="2">
    <source>
        <dbReference type="ARBA" id="ARBA00022490"/>
    </source>
</evidence>
<dbReference type="Gene3D" id="3.30.70.920">
    <property type="match status" value="1"/>
</dbReference>
<name>A0ABM7YST1_9BURK</name>
<evidence type="ECO:0000256" key="3">
    <source>
        <dbReference type="ARBA" id="ARBA00023186"/>
    </source>
</evidence>
<sequence length="84" mass="9075">MNISSLVVDARPDFLAQVRHQLGAIPGVDVHAATPEGKLIVTLEADTNDATTDTFSRIGAVEGVMSVAMVYHQFEPDQDLSQEH</sequence>
<comment type="subunit">
    <text evidence="4">Interacts with the cytoplasmic NapA precursor.</text>
</comment>
<comment type="function">
    <text evidence="4">Chaperone for NapA, the catalytic subunit of the periplasmic nitrate reductase. It binds directly and specifically to the twin-arginine signal peptide of NapA, preventing premature interaction with the Tat translocase and premature export.</text>
</comment>
<evidence type="ECO:0000256" key="1">
    <source>
        <dbReference type="ARBA" id="ARBA00004496"/>
    </source>
</evidence>
<protein>
    <recommendedName>
        <fullName evidence="4">Chaperone NapD</fullName>
    </recommendedName>
    <alternativeName>
        <fullName evidence="4">NapA signal peptide-binding chaperone NapD</fullName>
    </alternativeName>
</protein>
<dbReference type="RefSeq" id="WP_251970838.1">
    <property type="nucleotide sequence ID" value="NZ_AP025730.1"/>
</dbReference>
<comment type="similarity">
    <text evidence="4">Belongs to the NapD family.</text>
</comment>
<proteinExistence type="inferred from homology"/>
<reference evidence="5" key="1">
    <citation type="submission" date="2022-04" db="EMBL/GenBank/DDBJ databases">
        <title>Whole genome sequence of Sphaerotilus sp. FB-5.</title>
        <authorList>
            <person name="Takeda M."/>
            <person name="Narihara S."/>
            <person name="Akimoto M."/>
            <person name="Akimoto R."/>
            <person name="Nishiyashiki S."/>
            <person name="Murakami T."/>
        </authorList>
    </citation>
    <scope>NUCLEOTIDE SEQUENCE</scope>
    <source>
        <strain evidence="5">FB-5</strain>
    </source>
</reference>
<dbReference type="Proteomes" id="UP001057498">
    <property type="component" value="Chromosome"/>
</dbReference>
<organism evidence="5 6">
    <name type="scientific">Sphaerotilus microaerophilus</name>
    <dbReference type="NCBI Taxonomy" id="2914710"/>
    <lineage>
        <taxon>Bacteria</taxon>
        <taxon>Pseudomonadati</taxon>
        <taxon>Pseudomonadota</taxon>
        <taxon>Betaproteobacteria</taxon>
        <taxon>Burkholderiales</taxon>
        <taxon>Sphaerotilaceae</taxon>
        <taxon>Sphaerotilus</taxon>
    </lineage>
</organism>